<comment type="caution">
    <text evidence="1">The sequence shown here is derived from an EMBL/GenBank/DDBJ whole genome shotgun (WGS) entry which is preliminary data.</text>
</comment>
<evidence type="ECO:0000313" key="1">
    <source>
        <dbReference type="EMBL" id="KAI0059761.1"/>
    </source>
</evidence>
<reference evidence="1" key="2">
    <citation type="journal article" date="2022" name="New Phytol.">
        <title>Evolutionary transition to the ectomycorrhizal habit in the genomes of a hyperdiverse lineage of mushroom-forming fungi.</title>
        <authorList>
            <person name="Looney B."/>
            <person name="Miyauchi S."/>
            <person name="Morin E."/>
            <person name="Drula E."/>
            <person name="Courty P.E."/>
            <person name="Kohler A."/>
            <person name="Kuo A."/>
            <person name="LaButti K."/>
            <person name="Pangilinan J."/>
            <person name="Lipzen A."/>
            <person name="Riley R."/>
            <person name="Andreopoulos W."/>
            <person name="He G."/>
            <person name="Johnson J."/>
            <person name="Nolan M."/>
            <person name="Tritt A."/>
            <person name="Barry K.W."/>
            <person name="Grigoriev I.V."/>
            <person name="Nagy L.G."/>
            <person name="Hibbett D."/>
            <person name="Henrissat B."/>
            <person name="Matheny P.B."/>
            <person name="Labbe J."/>
            <person name="Martin F.M."/>
        </authorList>
    </citation>
    <scope>NUCLEOTIDE SEQUENCE</scope>
    <source>
        <strain evidence="1">HHB10654</strain>
    </source>
</reference>
<gene>
    <name evidence="1" type="ORF">BV25DRAFT_1048247</name>
</gene>
<accession>A0ACB8SVB4</accession>
<keyword evidence="2" id="KW-1185">Reference proteome</keyword>
<organism evidence="1 2">
    <name type="scientific">Artomyces pyxidatus</name>
    <dbReference type="NCBI Taxonomy" id="48021"/>
    <lineage>
        <taxon>Eukaryota</taxon>
        <taxon>Fungi</taxon>
        <taxon>Dikarya</taxon>
        <taxon>Basidiomycota</taxon>
        <taxon>Agaricomycotina</taxon>
        <taxon>Agaricomycetes</taxon>
        <taxon>Russulales</taxon>
        <taxon>Auriscalpiaceae</taxon>
        <taxon>Artomyces</taxon>
    </lineage>
</organism>
<evidence type="ECO:0000313" key="2">
    <source>
        <dbReference type="Proteomes" id="UP000814140"/>
    </source>
</evidence>
<dbReference type="Proteomes" id="UP000814140">
    <property type="component" value="Unassembled WGS sequence"/>
</dbReference>
<name>A0ACB8SVB4_9AGAM</name>
<sequence>MMEEFCEPLGHPGSDQSRSKTLLPCSSGSTDSDSRAIDRVDYPDSRSHAFSPRGASIAFPNGCSHRDVSLEHVRRAINSSCVNRWLNRCADASNLMRMPSMSLRSGVLARMSWRILFPVH</sequence>
<dbReference type="EMBL" id="MU277224">
    <property type="protein sequence ID" value="KAI0059761.1"/>
    <property type="molecule type" value="Genomic_DNA"/>
</dbReference>
<reference evidence="1" key="1">
    <citation type="submission" date="2021-03" db="EMBL/GenBank/DDBJ databases">
        <authorList>
            <consortium name="DOE Joint Genome Institute"/>
            <person name="Ahrendt S."/>
            <person name="Looney B.P."/>
            <person name="Miyauchi S."/>
            <person name="Morin E."/>
            <person name="Drula E."/>
            <person name="Courty P.E."/>
            <person name="Chicoki N."/>
            <person name="Fauchery L."/>
            <person name="Kohler A."/>
            <person name="Kuo A."/>
            <person name="Labutti K."/>
            <person name="Pangilinan J."/>
            <person name="Lipzen A."/>
            <person name="Riley R."/>
            <person name="Andreopoulos W."/>
            <person name="He G."/>
            <person name="Johnson J."/>
            <person name="Barry K.W."/>
            <person name="Grigoriev I.V."/>
            <person name="Nagy L."/>
            <person name="Hibbett D."/>
            <person name="Henrissat B."/>
            <person name="Matheny P.B."/>
            <person name="Labbe J."/>
            <person name="Martin F."/>
        </authorList>
    </citation>
    <scope>NUCLEOTIDE SEQUENCE</scope>
    <source>
        <strain evidence="1">HHB10654</strain>
    </source>
</reference>
<protein>
    <submittedName>
        <fullName evidence="1">Uncharacterized protein</fullName>
    </submittedName>
</protein>
<proteinExistence type="predicted"/>